<dbReference type="AlphaFoldDB" id="A0A4R5A672"/>
<dbReference type="Pfam" id="PF02492">
    <property type="entry name" value="cobW"/>
    <property type="match status" value="1"/>
</dbReference>
<evidence type="ECO:0000313" key="3">
    <source>
        <dbReference type="EMBL" id="TDD66269.1"/>
    </source>
</evidence>
<dbReference type="InterPro" id="IPR003495">
    <property type="entry name" value="CobW/HypB/UreG_nucleotide-bd"/>
</dbReference>
<sequence>MSVRFVALSGFLGAGKTTTLGALARALQARGHRVAVVTNDQGEQLVDTSVAALTSDDVAEVTGGCFCCRFEDLESVVTAAIERGADTVLAEAVGSCTDLQATVIRPLRRRYGAGLTVAPLVAVVDPLRHAGLGRSLGLSDERSDLAYLYDRQLADAEVVALNKIDAIPRLDVDQVAAGLRRRCPHALVLECSAATGEGLAALVDVLTGDGGGARPCDLEIDYDRYAAAEAQLAWLNHALRLEPAGAAPVAPARWGEAALAHLGAAAARYGWTIGHAKVAIDTGGRLTKLSLVDPARRPVADLDASPHAARPAGSPMTAVLNARIACRPHELDAAVEAAVTAADVATGTVSTAATGPPASFAPSYPTPTHRLPAADRA</sequence>
<evidence type="ECO:0000256" key="1">
    <source>
        <dbReference type="SAM" id="MobiDB-lite"/>
    </source>
</evidence>
<dbReference type="Proteomes" id="UP000295217">
    <property type="component" value="Unassembled WGS sequence"/>
</dbReference>
<dbReference type="RefSeq" id="WP_132105857.1">
    <property type="nucleotide sequence ID" value="NZ_SMLB01000041.1"/>
</dbReference>
<evidence type="ECO:0000259" key="2">
    <source>
        <dbReference type="Pfam" id="PF02492"/>
    </source>
</evidence>
<dbReference type="InterPro" id="IPR051316">
    <property type="entry name" value="Zinc-reg_GTPase_activator"/>
</dbReference>
<name>A0A4R5A672_9ACTN</name>
<feature type="compositionally biased region" description="Low complexity" evidence="1">
    <location>
        <begin position="349"/>
        <end position="358"/>
    </location>
</feature>
<feature type="region of interest" description="Disordered" evidence="1">
    <location>
        <begin position="349"/>
        <end position="377"/>
    </location>
</feature>
<dbReference type="PANTHER" id="PTHR13748">
    <property type="entry name" value="COBW-RELATED"/>
    <property type="match status" value="1"/>
</dbReference>
<dbReference type="PANTHER" id="PTHR13748:SF62">
    <property type="entry name" value="COBW DOMAIN-CONTAINING PROTEIN"/>
    <property type="match status" value="1"/>
</dbReference>
<dbReference type="SUPFAM" id="SSF52540">
    <property type="entry name" value="P-loop containing nucleoside triphosphate hydrolases"/>
    <property type="match status" value="1"/>
</dbReference>
<dbReference type="EMBL" id="SMLB01000041">
    <property type="protein sequence ID" value="TDD66269.1"/>
    <property type="molecule type" value="Genomic_DNA"/>
</dbReference>
<dbReference type="Gene3D" id="3.40.50.300">
    <property type="entry name" value="P-loop containing nucleotide triphosphate hydrolases"/>
    <property type="match status" value="1"/>
</dbReference>
<gene>
    <name evidence="3" type="ORF">E1262_22595</name>
</gene>
<proteinExistence type="predicted"/>
<protein>
    <recommendedName>
        <fullName evidence="2">CobW/HypB/UreG nucleotide-binding domain-containing protein</fullName>
    </recommendedName>
</protein>
<dbReference type="OrthoDB" id="9808822at2"/>
<dbReference type="InterPro" id="IPR027417">
    <property type="entry name" value="P-loop_NTPase"/>
</dbReference>
<reference evidence="3 4" key="1">
    <citation type="submission" date="2019-02" db="EMBL/GenBank/DDBJ databases">
        <title>Draft genome sequences of novel Actinobacteria.</title>
        <authorList>
            <person name="Sahin N."/>
            <person name="Ay H."/>
            <person name="Saygin H."/>
        </authorList>
    </citation>
    <scope>NUCLEOTIDE SEQUENCE [LARGE SCALE GENOMIC DNA]</scope>
    <source>
        <strain evidence="3 4">8K307</strain>
    </source>
</reference>
<dbReference type="GO" id="GO:0005737">
    <property type="term" value="C:cytoplasm"/>
    <property type="evidence" value="ECO:0007669"/>
    <property type="project" value="TreeGrafter"/>
</dbReference>
<keyword evidence="4" id="KW-1185">Reference proteome</keyword>
<feature type="domain" description="CobW/HypB/UreG nucleotide-binding" evidence="2">
    <location>
        <begin position="6"/>
        <end position="188"/>
    </location>
</feature>
<accession>A0A4R5A672</accession>
<organism evidence="3 4">
    <name type="scientific">Jiangella aurantiaca</name>
    <dbReference type="NCBI Taxonomy" id="2530373"/>
    <lineage>
        <taxon>Bacteria</taxon>
        <taxon>Bacillati</taxon>
        <taxon>Actinomycetota</taxon>
        <taxon>Actinomycetes</taxon>
        <taxon>Jiangellales</taxon>
        <taxon>Jiangellaceae</taxon>
        <taxon>Jiangella</taxon>
    </lineage>
</organism>
<evidence type="ECO:0000313" key="4">
    <source>
        <dbReference type="Proteomes" id="UP000295217"/>
    </source>
</evidence>
<comment type="caution">
    <text evidence="3">The sequence shown here is derived from an EMBL/GenBank/DDBJ whole genome shotgun (WGS) entry which is preliminary data.</text>
</comment>